<dbReference type="GO" id="GO:0006043">
    <property type="term" value="P:glucosamine catabolic process"/>
    <property type="evidence" value="ECO:0007669"/>
    <property type="project" value="TreeGrafter"/>
</dbReference>
<dbReference type="Pfam" id="PF01182">
    <property type="entry name" value="Glucosamine_iso"/>
    <property type="match status" value="1"/>
</dbReference>
<dbReference type="Gene3D" id="3.40.50.1360">
    <property type="match status" value="1"/>
</dbReference>
<feature type="domain" description="Glucosamine/galactosamine-6-phosphate isomerase" evidence="5">
    <location>
        <begin position="37"/>
        <end position="234"/>
    </location>
</feature>
<dbReference type="GO" id="GO:0042802">
    <property type="term" value="F:identical protein binding"/>
    <property type="evidence" value="ECO:0007669"/>
    <property type="project" value="TreeGrafter"/>
</dbReference>
<dbReference type="HAMAP" id="MF_01241">
    <property type="entry name" value="GlcN6P_deamin"/>
    <property type="match status" value="1"/>
</dbReference>
<comment type="pathway">
    <text evidence="4">Amino-sugar metabolism; N-acetylneuraminate degradation; D-fructose 6-phosphate from N-acetylneuraminate: step 5/5.</text>
</comment>
<proteinExistence type="inferred from homology"/>
<dbReference type="GO" id="GO:0004342">
    <property type="term" value="F:glucosamine-6-phosphate deaminase activity"/>
    <property type="evidence" value="ECO:0007669"/>
    <property type="project" value="UniProtKB-UniRule"/>
</dbReference>
<dbReference type="Proteomes" id="UP000559117">
    <property type="component" value="Unassembled WGS sequence"/>
</dbReference>
<dbReference type="CDD" id="cd01399">
    <property type="entry name" value="GlcN6P_deaminase"/>
    <property type="match status" value="1"/>
</dbReference>
<dbReference type="GO" id="GO:0005737">
    <property type="term" value="C:cytoplasm"/>
    <property type="evidence" value="ECO:0007669"/>
    <property type="project" value="TreeGrafter"/>
</dbReference>
<dbReference type="GO" id="GO:0019262">
    <property type="term" value="P:N-acetylneuraminate catabolic process"/>
    <property type="evidence" value="ECO:0007669"/>
    <property type="project" value="UniProtKB-UniRule"/>
</dbReference>
<dbReference type="GO" id="GO:0006046">
    <property type="term" value="P:N-acetylglucosamine catabolic process"/>
    <property type="evidence" value="ECO:0007669"/>
    <property type="project" value="UniProtKB-UniRule"/>
</dbReference>
<dbReference type="PANTHER" id="PTHR11280:SF5">
    <property type="entry name" value="GLUCOSAMINE-6-PHOSPHATE ISOMERASE"/>
    <property type="match status" value="1"/>
</dbReference>
<comment type="catalytic activity">
    <reaction evidence="1 4">
        <text>alpha-D-glucosamine 6-phosphate + H2O = beta-D-fructose 6-phosphate + NH4(+)</text>
        <dbReference type="Rhea" id="RHEA:12172"/>
        <dbReference type="ChEBI" id="CHEBI:15377"/>
        <dbReference type="ChEBI" id="CHEBI:28938"/>
        <dbReference type="ChEBI" id="CHEBI:57634"/>
        <dbReference type="ChEBI" id="CHEBI:75989"/>
        <dbReference type="EC" id="3.5.99.6"/>
    </reaction>
</comment>
<dbReference type="InterPro" id="IPR037171">
    <property type="entry name" value="NagB/RpiA_transferase-like"/>
</dbReference>
<comment type="similarity">
    <text evidence="4">Belongs to the glucosamine/galactosamine-6-phosphate isomerase family. NagB subfamily.</text>
</comment>
<feature type="active site" description="Proton acceptor; for enolization step" evidence="4">
    <location>
        <position position="76"/>
    </location>
</feature>
<name>A0A840ULX7_9FIRM</name>
<organism evidence="6 7">
    <name type="scientific">Pectinatus brassicae</name>
    <dbReference type="NCBI Taxonomy" id="862415"/>
    <lineage>
        <taxon>Bacteria</taxon>
        <taxon>Bacillati</taxon>
        <taxon>Bacillota</taxon>
        <taxon>Negativicutes</taxon>
        <taxon>Selenomonadales</taxon>
        <taxon>Selenomonadaceae</taxon>
        <taxon>Pectinatus</taxon>
    </lineage>
</organism>
<dbReference type="GO" id="GO:0005975">
    <property type="term" value="P:carbohydrate metabolic process"/>
    <property type="evidence" value="ECO:0007669"/>
    <property type="project" value="InterPro"/>
</dbReference>
<comment type="caution">
    <text evidence="4">Lacks conserved residue(s) required for the propagation of feature annotation.</text>
</comment>
<evidence type="ECO:0000256" key="2">
    <source>
        <dbReference type="ARBA" id="ARBA00022801"/>
    </source>
</evidence>
<keyword evidence="7" id="KW-1185">Reference proteome</keyword>
<dbReference type="InterPro" id="IPR006148">
    <property type="entry name" value="Glc/Gal-6P_isomerase"/>
</dbReference>
<dbReference type="NCBIfam" id="TIGR00502">
    <property type="entry name" value="nagB"/>
    <property type="match status" value="1"/>
</dbReference>
<evidence type="ECO:0000256" key="1">
    <source>
        <dbReference type="ARBA" id="ARBA00000644"/>
    </source>
</evidence>
<protein>
    <recommendedName>
        <fullName evidence="4">Glucosamine-6-phosphate deaminase</fullName>
        <ecNumber evidence="4">3.5.99.6</ecNumber>
    </recommendedName>
    <alternativeName>
        <fullName evidence="4">GlcN6P deaminase</fullName>
        <shortName evidence="4">GNPDA</shortName>
    </alternativeName>
    <alternativeName>
        <fullName evidence="4">Glucosamine-6-phosphate isomerase</fullName>
    </alternativeName>
</protein>
<reference evidence="6 7" key="1">
    <citation type="submission" date="2020-08" db="EMBL/GenBank/DDBJ databases">
        <title>Genomic Encyclopedia of Type Strains, Phase IV (KMG-IV): sequencing the most valuable type-strain genomes for metagenomic binning, comparative biology and taxonomic classification.</title>
        <authorList>
            <person name="Goeker M."/>
        </authorList>
    </citation>
    <scope>NUCLEOTIDE SEQUENCE [LARGE SCALE GENOMIC DNA]</scope>
    <source>
        <strain evidence="6 7">DSM 24661</strain>
    </source>
</reference>
<evidence type="ECO:0000259" key="5">
    <source>
        <dbReference type="Pfam" id="PF01182"/>
    </source>
</evidence>
<sequence>MGNRKGCEKMQIIITDSYEEMSMAAAKIAAGQIYFKPSSVLGLATGSTPLLMYKKLVEIYKNIDIDFSHIISFNLDEYIGLAQNNQQSYYYFMQENFFRHININIDNIHIPNGMAEDITKECADYDNMIKAAGGIDLQILGIGQNAHIGFNEPDIKFEATTHAVELDNDTIAANARFFADEKDVPRRAISMGIKTIMLAKKVVLLANGSNKAEAVYKAVCGKITPAAPASILQLHRDVMMIVDRKASALLPKELCN</sequence>
<dbReference type="EMBL" id="JACHFH010000003">
    <property type="protein sequence ID" value="MBB5335252.1"/>
    <property type="molecule type" value="Genomic_DNA"/>
</dbReference>
<dbReference type="FunFam" id="3.40.50.1360:FF:000003">
    <property type="entry name" value="Glucosamine-6-phosphate deaminase"/>
    <property type="match status" value="1"/>
</dbReference>
<keyword evidence="3 4" id="KW-0119">Carbohydrate metabolism</keyword>
<dbReference type="AlphaFoldDB" id="A0A840ULX7"/>
<evidence type="ECO:0000313" key="7">
    <source>
        <dbReference type="Proteomes" id="UP000559117"/>
    </source>
</evidence>
<dbReference type="UniPathway" id="UPA00629">
    <property type="reaction ID" value="UER00684"/>
</dbReference>
<feature type="active site" description="Proton acceptor; for ring-opening step" evidence="4">
    <location>
        <position position="147"/>
    </location>
</feature>
<accession>A0A840ULX7</accession>
<feature type="active site" description="For ring-opening step" evidence="4">
    <location>
        <position position="152"/>
    </location>
</feature>
<comment type="function">
    <text evidence="4">Catalyzes the reversible isomerization-deamination of glucosamine 6-phosphate (GlcN6P) to form fructose 6-phosphate (Fru6P) and ammonium ion.</text>
</comment>
<dbReference type="PANTHER" id="PTHR11280">
    <property type="entry name" value="GLUCOSAMINE-6-PHOSPHATE ISOMERASE"/>
    <property type="match status" value="1"/>
</dbReference>
<evidence type="ECO:0000256" key="3">
    <source>
        <dbReference type="ARBA" id="ARBA00023277"/>
    </source>
</evidence>
<comment type="caution">
    <text evidence="6">The sequence shown here is derived from an EMBL/GenBank/DDBJ whole genome shotgun (WGS) entry which is preliminary data.</text>
</comment>
<evidence type="ECO:0000313" key="6">
    <source>
        <dbReference type="EMBL" id="MBB5335252.1"/>
    </source>
</evidence>
<feature type="active site" description="For ring-opening step" evidence="4">
    <location>
        <position position="145"/>
    </location>
</feature>
<dbReference type="EC" id="3.5.99.6" evidence="4"/>
<dbReference type="InterPro" id="IPR004547">
    <property type="entry name" value="Glucosamine6P_isomerase"/>
</dbReference>
<evidence type="ECO:0000256" key="4">
    <source>
        <dbReference type="HAMAP-Rule" id="MF_01241"/>
    </source>
</evidence>
<keyword evidence="2 4" id="KW-0378">Hydrolase</keyword>
<dbReference type="SUPFAM" id="SSF100950">
    <property type="entry name" value="NagB/RpiA/CoA transferase-like"/>
    <property type="match status" value="1"/>
</dbReference>
<gene>
    <name evidence="4" type="primary">nagB</name>
    <name evidence="6" type="ORF">HNR32_000372</name>
</gene>